<evidence type="ECO:0000313" key="2">
    <source>
        <dbReference type="Proteomes" id="UP000397656"/>
    </source>
</evidence>
<accession>A0A643FPU2</accession>
<gene>
    <name evidence="1" type="ORF">F7R26_003750</name>
</gene>
<proteinExistence type="predicted"/>
<name>A0A643FPU2_9BURK</name>
<protein>
    <submittedName>
        <fullName evidence="1">Uncharacterized protein</fullName>
    </submittedName>
</protein>
<dbReference type="GeneID" id="98400003"/>
<dbReference type="EMBL" id="CP062803">
    <property type="protein sequence ID" value="QOT77206.1"/>
    <property type="molecule type" value="Genomic_DNA"/>
</dbReference>
<dbReference type="AlphaFoldDB" id="A0A643FPU2"/>
<evidence type="ECO:0000313" key="1">
    <source>
        <dbReference type="EMBL" id="QOT77206.1"/>
    </source>
</evidence>
<sequence>MLDLVAFVKPVLDEITGQDVRVWSAGQRVVTANWQIPVATSATWPARALEIEMAHDVAEQLSNADQSALYQLQRSLDRYLRARLGVHCKQDKPGYAIVIVVDRLMAP</sequence>
<dbReference type="Proteomes" id="UP000397656">
    <property type="component" value="Chromosome 1"/>
</dbReference>
<reference evidence="1 2" key="1">
    <citation type="submission" date="2020-10" db="EMBL/GenBank/DDBJ databases">
        <title>Complete genome sequence of Cupriavidus basilensis CCUG 49340T.</title>
        <authorList>
            <person name="Salva-Serra F."/>
            <person name="Donoso R.A."/>
            <person name="Cho K.H."/>
            <person name="Yoo J.A."/>
            <person name="Lee K."/>
            <person name="Yoon S.-H."/>
            <person name="Perez-Pantoja D."/>
            <person name="Moore E.R.B."/>
        </authorList>
    </citation>
    <scope>NUCLEOTIDE SEQUENCE [LARGE SCALE GENOMIC DNA]</scope>
    <source>
        <strain evidence="2">CCUG 49340</strain>
    </source>
</reference>
<organism evidence="1 2">
    <name type="scientific">Cupriavidus basilensis</name>
    <dbReference type="NCBI Taxonomy" id="68895"/>
    <lineage>
        <taxon>Bacteria</taxon>
        <taxon>Pseudomonadati</taxon>
        <taxon>Pseudomonadota</taxon>
        <taxon>Betaproteobacteria</taxon>
        <taxon>Burkholderiales</taxon>
        <taxon>Burkholderiaceae</taxon>
        <taxon>Cupriavidus</taxon>
    </lineage>
</organism>
<dbReference type="RefSeq" id="WP_150988694.1">
    <property type="nucleotide sequence ID" value="NZ_CP062803.1"/>
</dbReference>